<dbReference type="EMBL" id="AP014936">
    <property type="protein sequence ID" value="BAU48029.1"/>
    <property type="molecule type" value="Genomic_DNA"/>
</dbReference>
<organism evidence="1 2">
    <name type="scientific">Sulfurifustis variabilis</name>
    <dbReference type="NCBI Taxonomy" id="1675686"/>
    <lineage>
        <taxon>Bacteria</taxon>
        <taxon>Pseudomonadati</taxon>
        <taxon>Pseudomonadota</taxon>
        <taxon>Gammaproteobacteria</taxon>
        <taxon>Acidiferrobacterales</taxon>
        <taxon>Acidiferrobacteraceae</taxon>
        <taxon>Sulfurifustis</taxon>
    </lineage>
</organism>
<evidence type="ECO:0000313" key="2">
    <source>
        <dbReference type="Proteomes" id="UP000218899"/>
    </source>
</evidence>
<sequence>MRFEISLEPFGYPSQRFKKSQAQIAGNVWPKRWQITHWSIIPNGWSGQCDGLWGFQGTIQLPLTKLLAR</sequence>
<keyword evidence="2" id="KW-1185">Reference proteome</keyword>
<dbReference type="KEGG" id="sva:SVA_1467"/>
<accession>A0A1B4V393</accession>
<gene>
    <name evidence="1" type="ORF">SVA_1467</name>
</gene>
<evidence type="ECO:0000313" key="1">
    <source>
        <dbReference type="EMBL" id="BAU48029.1"/>
    </source>
</evidence>
<name>A0A1B4V393_9GAMM</name>
<reference evidence="1 2" key="1">
    <citation type="submission" date="2015-08" db="EMBL/GenBank/DDBJ databases">
        <title>Complete genome sequence of Sulfurifustis variabilis.</title>
        <authorList>
            <person name="Miura A."/>
            <person name="Kojima H."/>
            <person name="Fukui M."/>
        </authorList>
    </citation>
    <scope>NUCLEOTIDE SEQUENCE [LARGE SCALE GENOMIC DNA]</scope>
    <source>
        <strain evidence="2">skN76</strain>
    </source>
</reference>
<dbReference type="AlphaFoldDB" id="A0A1B4V393"/>
<proteinExistence type="predicted"/>
<dbReference type="Proteomes" id="UP000218899">
    <property type="component" value="Chromosome"/>
</dbReference>
<protein>
    <submittedName>
        <fullName evidence="1">Uncharacterized protein</fullName>
    </submittedName>
</protein>